<feature type="region of interest" description="Disordered" evidence="1">
    <location>
        <begin position="90"/>
        <end position="139"/>
    </location>
</feature>
<keyword evidence="3" id="KW-1185">Reference proteome</keyword>
<feature type="compositionally biased region" description="Polar residues" evidence="1">
    <location>
        <begin position="115"/>
        <end position="128"/>
    </location>
</feature>
<comment type="caution">
    <text evidence="2">The sequence shown here is derived from an EMBL/GenBank/DDBJ whole genome shotgun (WGS) entry which is preliminary data.</text>
</comment>
<protein>
    <submittedName>
        <fullName evidence="2">Uncharacterized protein</fullName>
    </submittedName>
</protein>
<dbReference type="Proteomes" id="UP001590951">
    <property type="component" value="Unassembled WGS sequence"/>
</dbReference>
<dbReference type="EMBL" id="JBHFEH010000003">
    <property type="protein sequence ID" value="KAL2057883.1"/>
    <property type="molecule type" value="Genomic_DNA"/>
</dbReference>
<feature type="compositionally biased region" description="Polar residues" evidence="1">
    <location>
        <begin position="179"/>
        <end position="190"/>
    </location>
</feature>
<gene>
    <name evidence="2" type="ORF">ABVK25_001500</name>
</gene>
<accession>A0ABR4BJ92</accession>
<name>A0ABR4BJ92_9LECA</name>
<sequence length="347" mass="38336">MAQTNGATPCDIIDLTKDDEQTNDLETLSSAASRAQAATSRLTNHLESFAPKSSPRPRTTLYTYDDTVERVWDVSGIRGNAINGISKIKRAAAPTPEPRIQTLANRPSPVRHRTSNTTPDNKRNSITPSRRPRVAAIDASRSIARDYDILNPLEEQHQVTVNTPKKPGRPRKDEWIPTKQYTPKSGSNRGPESEHEETGLPNEDSASPRPQIHDRQIANGHSNEQLKFALKLPAKRKRTNPLLELGSSKLPRTEGLQNGDHKFTGELLDKQSQSHYIPEEPSTQLILDCQKPNQAGNPKPPSALPPAASRPNTDRVSAPQYGFNTTPSDYAVLTEVFSTVVYPAIKK</sequence>
<evidence type="ECO:0000313" key="2">
    <source>
        <dbReference type="EMBL" id="KAL2057883.1"/>
    </source>
</evidence>
<feature type="region of interest" description="Disordered" evidence="1">
    <location>
        <begin position="290"/>
        <end position="324"/>
    </location>
</feature>
<evidence type="ECO:0000256" key="1">
    <source>
        <dbReference type="SAM" id="MobiDB-lite"/>
    </source>
</evidence>
<organism evidence="2 3">
    <name type="scientific">Lepraria finkii</name>
    <dbReference type="NCBI Taxonomy" id="1340010"/>
    <lineage>
        <taxon>Eukaryota</taxon>
        <taxon>Fungi</taxon>
        <taxon>Dikarya</taxon>
        <taxon>Ascomycota</taxon>
        <taxon>Pezizomycotina</taxon>
        <taxon>Lecanoromycetes</taxon>
        <taxon>OSLEUM clade</taxon>
        <taxon>Lecanoromycetidae</taxon>
        <taxon>Lecanorales</taxon>
        <taxon>Lecanorineae</taxon>
        <taxon>Stereocaulaceae</taxon>
        <taxon>Lepraria</taxon>
    </lineage>
</organism>
<reference evidence="2 3" key="1">
    <citation type="submission" date="2024-09" db="EMBL/GenBank/DDBJ databases">
        <title>Rethinking Asexuality: The Enigmatic Case of Functional Sexual Genes in Lepraria (Stereocaulaceae).</title>
        <authorList>
            <person name="Doellman M."/>
            <person name="Sun Y."/>
            <person name="Barcenas-Pena A."/>
            <person name="Lumbsch H.T."/>
            <person name="Grewe F."/>
        </authorList>
    </citation>
    <scope>NUCLEOTIDE SEQUENCE [LARGE SCALE GENOMIC DNA]</scope>
    <source>
        <strain evidence="2 3">Grewe 0041</strain>
    </source>
</reference>
<feature type="region of interest" description="Disordered" evidence="1">
    <location>
        <begin position="155"/>
        <end position="222"/>
    </location>
</feature>
<feature type="region of interest" description="Disordered" evidence="1">
    <location>
        <begin position="239"/>
        <end position="260"/>
    </location>
</feature>
<evidence type="ECO:0000313" key="3">
    <source>
        <dbReference type="Proteomes" id="UP001590951"/>
    </source>
</evidence>
<proteinExistence type="predicted"/>